<dbReference type="InterPro" id="IPR010982">
    <property type="entry name" value="Lambda_DNA-bd_dom_sf"/>
</dbReference>
<name>A0ABT1G4X8_9GAMM</name>
<protein>
    <submittedName>
        <fullName evidence="1">Transcriptional regulator with XRE-family HTH domain</fullName>
    </submittedName>
</protein>
<dbReference type="RefSeq" id="WP_253444487.1">
    <property type="nucleotide sequence ID" value="NZ_JALJYF010000001.1"/>
</dbReference>
<evidence type="ECO:0000313" key="2">
    <source>
        <dbReference type="Proteomes" id="UP001523550"/>
    </source>
</evidence>
<reference evidence="1 2" key="1">
    <citation type="submission" date="2022-03" db="EMBL/GenBank/DDBJ databases">
        <title>Genomic Encyclopedia of Type Strains, Phase III (KMG-III): the genomes of soil and plant-associated and newly described type strains.</title>
        <authorList>
            <person name="Whitman W."/>
        </authorList>
    </citation>
    <scope>NUCLEOTIDE SEQUENCE [LARGE SCALE GENOMIC DNA]</scope>
    <source>
        <strain evidence="1 2">BSker1</strain>
    </source>
</reference>
<dbReference type="Proteomes" id="UP001523550">
    <property type="component" value="Unassembled WGS sequence"/>
</dbReference>
<dbReference type="EMBL" id="JALJYF010000001">
    <property type="protein sequence ID" value="MCP1726349.1"/>
    <property type="molecule type" value="Genomic_DNA"/>
</dbReference>
<gene>
    <name evidence="1" type="ORF">J2T60_000314</name>
</gene>
<comment type="caution">
    <text evidence="1">The sequence shown here is derived from an EMBL/GenBank/DDBJ whole genome shotgun (WGS) entry which is preliminary data.</text>
</comment>
<evidence type="ECO:0000313" key="1">
    <source>
        <dbReference type="EMBL" id="MCP1726349.1"/>
    </source>
</evidence>
<keyword evidence="2" id="KW-1185">Reference proteome</keyword>
<accession>A0ABT1G4X8</accession>
<dbReference type="Gene3D" id="1.10.260.40">
    <property type="entry name" value="lambda repressor-like DNA-binding domains"/>
    <property type="match status" value="1"/>
</dbReference>
<proteinExistence type="predicted"/>
<organism evidence="1 2">
    <name type="scientific">Natronospira proteinivora</name>
    <dbReference type="NCBI Taxonomy" id="1807133"/>
    <lineage>
        <taxon>Bacteria</taxon>
        <taxon>Pseudomonadati</taxon>
        <taxon>Pseudomonadota</taxon>
        <taxon>Gammaproteobacteria</taxon>
        <taxon>Natronospirales</taxon>
        <taxon>Natronospiraceae</taxon>
        <taxon>Natronospira</taxon>
    </lineage>
</organism>
<sequence>MAKKPTKTDPESLYIVLAEELQKEFPHRLRQAIGPRSVLSFARACGLSDSLVRKYLSGSLPGLGNALVMAREAGVSLEWLATGREWVAPRESSEADPKAYLTRMEEVIAFSRLQFQRRGIELPPESEAKVIRVIYEAYVRDGREMDGASLEDMGVGVDMDAEKTIPD</sequence>